<feature type="chain" id="PRO_5041916548" description="Endonuclease/exonuclease/phosphatase domain-containing protein" evidence="4">
    <location>
        <begin position="33"/>
        <end position="361"/>
    </location>
</feature>
<reference evidence="5" key="1">
    <citation type="submission" date="2023-08" db="EMBL/GenBank/DDBJ databases">
        <authorList>
            <person name="Audoor S."/>
            <person name="Bilcke G."/>
        </authorList>
    </citation>
    <scope>NUCLEOTIDE SEQUENCE</scope>
</reference>
<feature type="compositionally biased region" description="Basic and acidic residues" evidence="3">
    <location>
        <begin position="284"/>
        <end position="294"/>
    </location>
</feature>
<protein>
    <recommendedName>
        <fullName evidence="7">Endonuclease/exonuclease/phosphatase domain-containing protein</fullName>
    </recommendedName>
</protein>
<evidence type="ECO:0000256" key="1">
    <source>
        <dbReference type="ARBA" id="ARBA00010774"/>
    </source>
</evidence>
<keyword evidence="6" id="KW-1185">Reference proteome</keyword>
<evidence type="ECO:0008006" key="7">
    <source>
        <dbReference type="Google" id="ProtNLM"/>
    </source>
</evidence>
<keyword evidence="2" id="KW-0378">Hydrolase</keyword>
<evidence type="ECO:0000313" key="5">
    <source>
        <dbReference type="EMBL" id="CAJ1936471.1"/>
    </source>
</evidence>
<comment type="similarity">
    <text evidence="1">Belongs to the CCR4/nocturin family.</text>
</comment>
<dbReference type="SUPFAM" id="SSF56219">
    <property type="entry name" value="DNase I-like"/>
    <property type="match status" value="1"/>
</dbReference>
<dbReference type="Gene3D" id="3.60.10.10">
    <property type="entry name" value="Endonuclease/exonuclease/phosphatase"/>
    <property type="match status" value="1"/>
</dbReference>
<evidence type="ECO:0000256" key="3">
    <source>
        <dbReference type="SAM" id="MobiDB-lite"/>
    </source>
</evidence>
<dbReference type="InterPro" id="IPR036691">
    <property type="entry name" value="Endo/exonu/phosph_ase_sf"/>
</dbReference>
<evidence type="ECO:0000256" key="2">
    <source>
        <dbReference type="ARBA" id="ARBA00022801"/>
    </source>
</evidence>
<keyword evidence="4" id="KW-0732">Signal</keyword>
<evidence type="ECO:0000256" key="4">
    <source>
        <dbReference type="SAM" id="SignalP"/>
    </source>
</evidence>
<dbReference type="Proteomes" id="UP001295423">
    <property type="component" value="Unassembled WGS sequence"/>
</dbReference>
<dbReference type="GO" id="GO:0000175">
    <property type="term" value="F:3'-5'-RNA exonuclease activity"/>
    <property type="evidence" value="ECO:0007669"/>
    <property type="project" value="TreeGrafter"/>
</dbReference>
<dbReference type="PANTHER" id="PTHR12121">
    <property type="entry name" value="CARBON CATABOLITE REPRESSOR PROTEIN 4"/>
    <property type="match status" value="1"/>
</dbReference>
<dbReference type="PANTHER" id="PTHR12121:SF45">
    <property type="entry name" value="NOCTURNIN"/>
    <property type="match status" value="1"/>
</dbReference>
<evidence type="ECO:0000313" key="6">
    <source>
        <dbReference type="Proteomes" id="UP001295423"/>
    </source>
</evidence>
<dbReference type="AlphaFoldDB" id="A0AAD2CL99"/>
<organism evidence="5 6">
    <name type="scientific">Cylindrotheca closterium</name>
    <dbReference type="NCBI Taxonomy" id="2856"/>
    <lineage>
        <taxon>Eukaryota</taxon>
        <taxon>Sar</taxon>
        <taxon>Stramenopiles</taxon>
        <taxon>Ochrophyta</taxon>
        <taxon>Bacillariophyta</taxon>
        <taxon>Bacillariophyceae</taxon>
        <taxon>Bacillariophycidae</taxon>
        <taxon>Bacillariales</taxon>
        <taxon>Bacillariaceae</taxon>
        <taxon>Cylindrotheca</taxon>
    </lineage>
</organism>
<dbReference type="EMBL" id="CAKOGP040000557">
    <property type="protein sequence ID" value="CAJ1936471.1"/>
    <property type="molecule type" value="Genomic_DNA"/>
</dbReference>
<feature type="signal peptide" evidence="4">
    <location>
        <begin position="1"/>
        <end position="32"/>
    </location>
</feature>
<dbReference type="GO" id="GO:0006139">
    <property type="term" value="P:nucleobase-containing compound metabolic process"/>
    <property type="evidence" value="ECO:0007669"/>
    <property type="project" value="UniProtKB-ARBA"/>
</dbReference>
<name>A0AAD2CL99_9STRA</name>
<proteinExistence type="inferred from homology"/>
<feature type="region of interest" description="Disordered" evidence="3">
    <location>
        <begin position="270"/>
        <end position="296"/>
    </location>
</feature>
<accession>A0AAD2CL99</accession>
<gene>
    <name evidence="5" type="ORF">CYCCA115_LOCUS5208</name>
</gene>
<comment type="caution">
    <text evidence="5">The sequence shown here is derived from an EMBL/GenBank/DDBJ whole genome shotgun (WGS) entry which is preliminary data.</text>
</comment>
<dbReference type="InterPro" id="IPR050410">
    <property type="entry name" value="CCR4/nocturin_mRNA_transcr"/>
</dbReference>
<sequence length="361" mass="41496">MRKPGHVSTKHPVISLLLVLIIISLNVQSSSSLNLRVASWNLLAQCYVKPSKYPYCDPQHMAWEHRKSLMVQRILHVEADIFCLQEVQVDLWPDLYDTICQHNDGYKGVIQNVTKGHNVGNAILIKKSCGLDFQRCESRSRALIGVLANHKDDRLLYVCNVHLEAGEHQDDNLQRFYQLKSLFKRLVGQIQLDEPKIKRHDKIFLDEVPIIMMGDFNMLRTNPLHTFLTQGLLQSPEQLNNLPAFRTIPLADAYLECPNVQEHFMASDVLDGEEESSSSSGILEDAKEADEQRSNNHQMLQRTYATGFVLDYILFSHSMQVQKTLLLHPMNKNRLRQEWPSADYPSDHLPVAADFEWTAER</sequence>